<accession>A0ABX5LRZ9</accession>
<comment type="similarity">
    <text evidence="1">Belongs to the glycosyl hydrolase 13 family.</text>
</comment>
<dbReference type="PANTHER" id="PTHR10357">
    <property type="entry name" value="ALPHA-AMYLASE FAMILY MEMBER"/>
    <property type="match status" value="1"/>
</dbReference>
<comment type="caution">
    <text evidence="3">The sequence shown here is derived from an EMBL/GenBank/DDBJ whole genome shotgun (WGS) entry which is preliminary data.</text>
</comment>
<dbReference type="InterPro" id="IPR013780">
    <property type="entry name" value="Glyco_hydro_b"/>
</dbReference>
<sequence>MCRHICLHIQNRRRIKGFLDKSIFRLIEKVHNIVDHKLVNFLVHYVVNQKMLKKIISCAVVSCVFFGCAQKEEVSMQKSQKLEDWKKTICYEIYPSSFQDSDGDGVGDLKGITQRLDYLESLNVGCIWLTPVYASPMRDNGYDVSDFYQINPLYGTMADMDELLQQAKKHHIQVMMDLVFNHVSNESAWFLESKKNRTNPKSDWFIWKDPKPDGSAPNNWRGIFGGSAWTFSEERRQYYLHTFADFQPDLNWENPEVRQALYDIANFWIQKGVGAFRMDAIVYIKKPTDFRNGAPDAADGLTLIHTMTANSAGILDFLHEMKREVFDGKNVFTVAEANGILPEDLKFWVGDSGVFDMLFEFEHLQGSDIWFSTKTRSTKEIKQAIFKSEKETAKNGWYPVFFENHDKPRSVNAYFPETADKTLAAKAILTLLFTLRGTPFLYQGEELGMENVTWNSIDCFKELNSKSQYAMALKEGFLPQEALRFVQKYSRDNARTPMQWNAEKNAGFSSGKSWIPVHENYKQINVATENVNENSVLAWTKKLLDFRKNSEILLQGNWEPILENDENIFAYKRTFGGKSIFVFVNFSEKEIALEENFMQKAKQIFSSYGDEKKNAIRPFESKIFAD</sequence>
<dbReference type="EMBL" id="QGHD01000008">
    <property type="protein sequence ID" value="PWL03225.1"/>
    <property type="molecule type" value="Genomic_DNA"/>
</dbReference>
<dbReference type="InterPro" id="IPR006047">
    <property type="entry name" value="GH13_cat_dom"/>
</dbReference>
<dbReference type="SUPFAM" id="SSF51011">
    <property type="entry name" value="Glycosyl hydrolase domain"/>
    <property type="match status" value="1"/>
</dbReference>
<keyword evidence="4" id="KW-1185">Reference proteome</keyword>
<proteinExistence type="inferred from homology"/>
<dbReference type="PANTHER" id="PTHR10357:SF179">
    <property type="entry name" value="NEUTRAL AND BASIC AMINO ACID TRANSPORT PROTEIN RBAT"/>
    <property type="match status" value="1"/>
</dbReference>
<evidence type="ECO:0000256" key="1">
    <source>
        <dbReference type="ARBA" id="ARBA00008061"/>
    </source>
</evidence>
<dbReference type="Pfam" id="PF00128">
    <property type="entry name" value="Alpha-amylase"/>
    <property type="match status" value="1"/>
</dbReference>
<organism evidence="3 4">
    <name type="scientific">Hallerella porci</name>
    <dbReference type="NCBI Taxonomy" id="1945871"/>
    <lineage>
        <taxon>Bacteria</taxon>
        <taxon>Pseudomonadati</taxon>
        <taxon>Fibrobacterota</taxon>
        <taxon>Fibrobacteria</taxon>
        <taxon>Fibrobacterales</taxon>
        <taxon>Fibrobacteraceae</taxon>
        <taxon>Hallerella</taxon>
    </lineage>
</organism>
<evidence type="ECO:0000259" key="2">
    <source>
        <dbReference type="SMART" id="SM00642"/>
    </source>
</evidence>
<dbReference type="InterPro" id="IPR045857">
    <property type="entry name" value="O16G_dom_2"/>
</dbReference>
<reference evidence="3 4" key="1">
    <citation type="submission" date="2018-05" db="EMBL/GenBank/DDBJ databases">
        <title>Animal gut microbial communities from fecal samples from Wisconsin, USA.</title>
        <authorList>
            <person name="Neumann A."/>
        </authorList>
    </citation>
    <scope>NUCLEOTIDE SEQUENCE [LARGE SCALE GENOMIC DNA]</scope>
    <source>
        <strain evidence="3 4">UWS4</strain>
    </source>
</reference>
<dbReference type="SMART" id="SM00642">
    <property type="entry name" value="Aamy"/>
    <property type="match status" value="1"/>
</dbReference>
<name>A0ABX5LRZ9_9BACT</name>
<dbReference type="CDD" id="cd11333">
    <property type="entry name" value="AmyAc_SI_OligoGlu_DGase"/>
    <property type="match status" value="1"/>
</dbReference>
<dbReference type="Gene3D" id="2.60.40.1180">
    <property type="entry name" value="Golgi alpha-mannosidase II"/>
    <property type="match status" value="1"/>
</dbReference>
<dbReference type="InterPro" id="IPR017853">
    <property type="entry name" value="GH"/>
</dbReference>
<dbReference type="SUPFAM" id="SSF51445">
    <property type="entry name" value="(Trans)glycosidases"/>
    <property type="match status" value="1"/>
</dbReference>
<feature type="domain" description="Glycosyl hydrolase family 13 catalytic" evidence="2">
    <location>
        <begin position="92"/>
        <end position="495"/>
    </location>
</feature>
<gene>
    <name evidence="3" type="ORF">B0H50_10868</name>
</gene>
<evidence type="ECO:0000313" key="3">
    <source>
        <dbReference type="EMBL" id="PWL03225.1"/>
    </source>
</evidence>
<dbReference type="Gene3D" id="3.90.400.10">
    <property type="entry name" value="Oligo-1,6-glucosidase, Domain 2"/>
    <property type="match status" value="1"/>
</dbReference>
<dbReference type="Proteomes" id="UP000245523">
    <property type="component" value="Unassembled WGS sequence"/>
</dbReference>
<protein>
    <submittedName>
        <fullName evidence="3">Alpha-glucosidase</fullName>
    </submittedName>
</protein>
<dbReference type="Gene3D" id="3.20.20.80">
    <property type="entry name" value="Glycosidases"/>
    <property type="match status" value="1"/>
</dbReference>
<evidence type="ECO:0000313" key="4">
    <source>
        <dbReference type="Proteomes" id="UP000245523"/>
    </source>
</evidence>